<feature type="region of interest" description="Disordered" evidence="1">
    <location>
        <begin position="60"/>
        <end position="96"/>
    </location>
</feature>
<protein>
    <submittedName>
        <fullName evidence="2">Uncharacterized protein</fullName>
    </submittedName>
</protein>
<evidence type="ECO:0000313" key="2">
    <source>
        <dbReference type="EMBL" id="KAF6090791.1"/>
    </source>
</evidence>
<dbReference type="Proteomes" id="UP000664940">
    <property type="component" value="Unassembled WGS sequence"/>
</dbReference>
<reference evidence="2 3" key="1">
    <citation type="journal article" date="2020" name="Nature">
        <title>Six reference-quality genomes reveal evolution of bat adaptations.</title>
        <authorList>
            <person name="Jebb D."/>
            <person name="Huang Z."/>
            <person name="Pippel M."/>
            <person name="Hughes G.M."/>
            <person name="Lavrichenko K."/>
            <person name="Devanna P."/>
            <person name="Winkler S."/>
            <person name="Jermiin L.S."/>
            <person name="Skirmuntt E.C."/>
            <person name="Katzourakis A."/>
            <person name="Burkitt-Gray L."/>
            <person name="Ray D.A."/>
            <person name="Sullivan K.A.M."/>
            <person name="Roscito J.G."/>
            <person name="Kirilenko B.M."/>
            <person name="Davalos L.M."/>
            <person name="Corthals A.P."/>
            <person name="Power M.L."/>
            <person name="Jones G."/>
            <person name="Ransome R.D."/>
            <person name="Dechmann D.K.N."/>
            <person name="Locatelli A.G."/>
            <person name="Puechmaille S.J."/>
            <person name="Fedrigo O."/>
            <person name="Jarvis E.D."/>
            <person name="Hiller M."/>
            <person name="Vernes S.C."/>
            <person name="Myers E.W."/>
            <person name="Teeling E.C."/>
        </authorList>
    </citation>
    <scope>NUCLEOTIDE SEQUENCE [LARGE SCALE GENOMIC DNA]</scope>
    <source>
        <strain evidence="2">Bat1K_MPI-CBG_1</strain>
    </source>
</reference>
<dbReference type="EMBL" id="JABVXQ010000009">
    <property type="protein sequence ID" value="KAF6090791.1"/>
    <property type="molecule type" value="Genomic_DNA"/>
</dbReference>
<gene>
    <name evidence="2" type="ORF">HJG60_012179</name>
</gene>
<sequence>MWTSWIKWEEGRSNFGALCNRQAWGARRTEEAAYGPCLGPQMGRKIGGDGRLSEPVIEEEEGFPPRARLPPSDHIESSMESGKWAENTAMGCSTTGVSSETGIIRWRYLGSSPQPGGLTLTPEFRDFSTTASRSHAKLEST</sequence>
<comment type="caution">
    <text evidence="2">The sequence shown here is derived from an EMBL/GenBank/DDBJ whole genome shotgun (WGS) entry which is preliminary data.</text>
</comment>
<dbReference type="AlphaFoldDB" id="A0A834DSB5"/>
<accession>A0A834DSB5</accession>
<organism evidence="2 3">
    <name type="scientific">Phyllostomus discolor</name>
    <name type="common">pale spear-nosed bat</name>
    <dbReference type="NCBI Taxonomy" id="89673"/>
    <lineage>
        <taxon>Eukaryota</taxon>
        <taxon>Metazoa</taxon>
        <taxon>Chordata</taxon>
        <taxon>Craniata</taxon>
        <taxon>Vertebrata</taxon>
        <taxon>Euteleostomi</taxon>
        <taxon>Mammalia</taxon>
        <taxon>Eutheria</taxon>
        <taxon>Laurasiatheria</taxon>
        <taxon>Chiroptera</taxon>
        <taxon>Yangochiroptera</taxon>
        <taxon>Phyllostomidae</taxon>
        <taxon>Phyllostominae</taxon>
        <taxon>Phyllostomus</taxon>
    </lineage>
</organism>
<evidence type="ECO:0000313" key="3">
    <source>
        <dbReference type="Proteomes" id="UP000664940"/>
    </source>
</evidence>
<proteinExistence type="predicted"/>
<name>A0A834DSB5_9CHIR</name>
<feature type="region of interest" description="Disordered" evidence="1">
    <location>
        <begin position="112"/>
        <end position="141"/>
    </location>
</feature>
<evidence type="ECO:0000256" key="1">
    <source>
        <dbReference type="SAM" id="MobiDB-lite"/>
    </source>
</evidence>